<evidence type="ECO:0000259" key="7">
    <source>
        <dbReference type="PROSITE" id="PS51094"/>
    </source>
</evidence>
<dbReference type="PROSITE" id="PS00372">
    <property type="entry name" value="PTS_EIIA_TYPE_2_HIS"/>
    <property type="match status" value="1"/>
</dbReference>
<dbReference type="GO" id="GO:0090563">
    <property type="term" value="F:protein-phosphocysteine-sugar phosphotransferase activity"/>
    <property type="evidence" value="ECO:0007669"/>
    <property type="project" value="TreeGrafter"/>
</dbReference>
<evidence type="ECO:0000256" key="1">
    <source>
        <dbReference type="ARBA" id="ARBA00022448"/>
    </source>
</evidence>
<dbReference type="GO" id="GO:0005886">
    <property type="term" value="C:plasma membrane"/>
    <property type="evidence" value="ECO:0007669"/>
    <property type="project" value="TreeGrafter"/>
</dbReference>
<sequence length="85" mass="9033">MLADAGCIAPDYIDSLLRREAVANTYLGNGIAIPHGMVEDRAMVLRTGVAILQIPAGLEWNPDSAPTCCARSPRVPTTTWCCCAS</sequence>
<reference evidence="8 9" key="1">
    <citation type="submission" date="2018-12" db="EMBL/GenBank/DDBJ databases">
        <authorList>
            <consortium name="Pathogen Informatics"/>
        </authorList>
    </citation>
    <scope>NUCLEOTIDE SEQUENCE [LARGE SCALE GENOMIC DNA]</scope>
    <source>
        <strain evidence="8 9">NCTC9695</strain>
    </source>
</reference>
<dbReference type="InterPro" id="IPR002178">
    <property type="entry name" value="PTS_EIIA_type-2_dom"/>
</dbReference>
<keyword evidence="6" id="KW-0418">Kinase</keyword>
<dbReference type="SUPFAM" id="SSF55804">
    <property type="entry name" value="Phoshotransferase/anion transport protein"/>
    <property type="match status" value="1"/>
</dbReference>
<evidence type="ECO:0000256" key="4">
    <source>
        <dbReference type="ARBA" id="ARBA00022679"/>
    </source>
</evidence>
<evidence type="ECO:0000256" key="2">
    <source>
        <dbReference type="ARBA" id="ARBA00022553"/>
    </source>
</evidence>
<organism evidence="8 9">
    <name type="scientific">Chromobacterium violaceum</name>
    <dbReference type="NCBI Taxonomy" id="536"/>
    <lineage>
        <taxon>Bacteria</taxon>
        <taxon>Pseudomonadati</taxon>
        <taxon>Pseudomonadota</taxon>
        <taxon>Betaproteobacteria</taxon>
        <taxon>Neisseriales</taxon>
        <taxon>Chromobacteriaceae</taxon>
        <taxon>Chromobacterium</taxon>
    </lineage>
</organism>
<dbReference type="GO" id="GO:0009401">
    <property type="term" value="P:phosphoenolpyruvate-dependent sugar phosphotransferase system"/>
    <property type="evidence" value="ECO:0007669"/>
    <property type="project" value="UniProtKB-KW"/>
</dbReference>
<dbReference type="Proteomes" id="UP000275777">
    <property type="component" value="Chromosome"/>
</dbReference>
<keyword evidence="2" id="KW-0597">Phosphoprotein</keyword>
<evidence type="ECO:0000256" key="3">
    <source>
        <dbReference type="ARBA" id="ARBA00022597"/>
    </source>
</evidence>
<dbReference type="PANTHER" id="PTHR30181">
    <property type="entry name" value="MANNITOL PERMEASE IIC COMPONENT"/>
    <property type="match status" value="1"/>
</dbReference>
<keyword evidence="5" id="KW-0598">Phosphotransferase system</keyword>
<dbReference type="Gene3D" id="3.40.930.10">
    <property type="entry name" value="Mannitol-specific EII, Chain A"/>
    <property type="match status" value="1"/>
</dbReference>
<name>A0A3S4I9E4_CHRVL</name>
<dbReference type="AlphaFoldDB" id="A0A3S4I9E4"/>
<dbReference type="InterPro" id="IPR050893">
    <property type="entry name" value="Sugar_PTS"/>
</dbReference>
<dbReference type="Pfam" id="PF00359">
    <property type="entry name" value="PTS_EIIA_2"/>
    <property type="match status" value="1"/>
</dbReference>
<proteinExistence type="predicted"/>
<accession>A0A3S4I9E4</accession>
<evidence type="ECO:0000313" key="8">
    <source>
        <dbReference type="EMBL" id="VEB43964.1"/>
    </source>
</evidence>
<gene>
    <name evidence="8" type="primary">mtlF</name>
    <name evidence="8" type="ORF">NCTC9695_04433</name>
</gene>
<dbReference type="PROSITE" id="PS51094">
    <property type="entry name" value="PTS_EIIA_TYPE_2"/>
    <property type="match status" value="1"/>
</dbReference>
<keyword evidence="3" id="KW-0762">Sugar transport</keyword>
<evidence type="ECO:0000256" key="6">
    <source>
        <dbReference type="ARBA" id="ARBA00022777"/>
    </source>
</evidence>
<keyword evidence="4 8" id="KW-0808">Transferase</keyword>
<protein>
    <submittedName>
        <fullName evidence="8">Mannitol-specific phosphotransferase enzyme IIA component</fullName>
        <ecNumber evidence="8">2.7.1.-</ecNumber>
    </submittedName>
</protein>
<dbReference type="GO" id="GO:0016301">
    <property type="term" value="F:kinase activity"/>
    <property type="evidence" value="ECO:0007669"/>
    <property type="project" value="UniProtKB-KW"/>
</dbReference>
<evidence type="ECO:0000256" key="5">
    <source>
        <dbReference type="ARBA" id="ARBA00022683"/>
    </source>
</evidence>
<dbReference type="EMBL" id="LR134182">
    <property type="protein sequence ID" value="VEB43964.1"/>
    <property type="molecule type" value="Genomic_DNA"/>
</dbReference>
<evidence type="ECO:0000313" key="9">
    <source>
        <dbReference type="Proteomes" id="UP000275777"/>
    </source>
</evidence>
<keyword evidence="1" id="KW-0813">Transport</keyword>
<feature type="domain" description="PTS EIIA type-2" evidence="7">
    <location>
        <begin position="1"/>
        <end position="85"/>
    </location>
</feature>
<dbReference type="InterPro" id="IPR016152">
    <property type="entry name" value="PTrfase/Anion_transptr"/>
</dbReference>
<dbReference type="PANTHER" id="PTHR30181:SF2">
    <property type="entry name" value="PTS SYSTEM MANNITOL-SPECIFIC EIICBA COMPONENT"/>
    <property type="match status" value="1"/>
</dbReference>
<dbReference type="EC" id="2.7.1.-" evidence="8"/>